<dbReference type="InterPro" id="IPR014743">
    <property type="entry name" value="Cl-channel_core"/>
</dbReference>
<feature type="transmembrane region" description="Helical" evidence="6">
    <location>
        <begin position="321"/>
        <end position="339"/>
    </location>
</feature>
<reference evidence="7" key="1">
    <citation type="submission" date="2024-05" db="EMBL/GenBank/DDBJ databases">
        <title>Herbiconiux sp. A18JL235.</title>
        <authorList>
            <person name="Zhang G."/>
        </authorList>
    </citation>
    <scope>NUCLEOTIDE SEQUENCE</scope>
    <source>
        <strain evidence="7">A18JL235</strain>
    </source>
</reference>
<feature type="transmembrane region" description="Helical" evidence="6">
    <location>
        <begin position="245"/>
        <end position="267"/>
    </location>
</feature>
<feature type="transmembrane region" description="Helical" evidence="6">
    <location>
        <begin position="207"/>
        <end position="225"/>
    </location>
</feature>
<dbReference type="InterPro" id="IPR050368">
    <property type="entry name" value="ClC-type_chloride_channel"/>
</dbReference>
<dbReference type="Gene3D" id="1.10.3080.10">
    <property type="entry name" value="Clc chloride channel"/>
    <property type="match status" value="1"/>
</dbReference>
<dbReference type="GO" id="GO:0015108">
    <property type="term" value="F:chloride transmembrane transporter activity"/>
    <property type="evidence" value="ECO:0007669"/>
    <property type="project" value="InterPro"/>
</dbReference>
<dbReference type="InterPro" id="IPR001807">
    <property type="entry name" value="ClC"/>
</dbReference>
<evidence type="ECO:0000256" key="2">
    <source>
        <dbReference type="ARBA" id="ARBA00022692"/>
    </source>
</evidence>
<dbReference type="SUPFAM" id="SSF81340">
    <property type="entry name" value="Clc chloride channel"/>
    <property type="match status" value="1"/>
</dbReference>
<feature type="transmembrane region" description="Helical" evidence="6">
    <location>
        <begin position="279"/>
        <end position="301"/>
    </location>
</feature>
<evidence type="ECO:0000256" key="1">
    <source>
        <dbReference type="ARBA" id="ARBA00004141"/>
    </source>
</evidence>
<feature type="transmembrane region" description="Helical" evidence="6">
    <location>
        <begin position="351"/>
        <end position="384"/>
    </location>
</feature>
<protein>
    <submittedName>
        <fullName evidence="7">Ion channel protein</fullName>
    </submittedName>
</protein>
<evidence type="ECO:0000256" key="6">
    <source>
        <dbReference type="SAM" id="Phobius"/>
    </source>
</evidence>
<evidence type="ECO:0000256" key="4">
    <source>
        <dbReference type="ARBA" id="ARBA00023136"/>
    </source>
</evidence>
<feature type="transmembrane region" description="Helical" evidence="6">
    <location>
        <begin position="117"/>
        <end position="135"/>
    </location>
</feature>
<dbReference type="GO" id="GO:0005886">
    <property type="term" value="C:plasma membrane"/>
    <property type="evidence" value="ECO:0007669"/>
    <property type="project" value="TreeGrafter"/>
</dbReference>
<dbReference type="AlphaFoldDB" id="A0AB39BIV4"/>
<keyword evidence="3 6" id="KW-1133">Transmembrane helix</keyword>
<feature type="transmembrane region" description="Helical" evidence="6">
    <location>
        <begin position="142"/>
        <end position="159"/>
    </location>
</feature>
<dbReference type="PANTHER" id="PTHR43427">
    <property type="entry name" value="CHLORIDE CHANNEL PROTEIN CLC-E"/>
    <property type="match status" value="1"/>
</dbReference>
<dbReference type="RefSeq" id="WP_368498713.1">
    <property type="nucleotide sequence ID" value="NZ_CP162511.1"/>
</dbReference>
<feature type="region of interest" description="Disordered" evidence="5">
    <location>
        <begin position="1"/>
        <end position="22"/>
    </location>
</feature>
<feature type="transmembrane region" description="Helical" evidence="6">
    <location>
        <begin position="171"/>
        <end position="195"/>
    </location>
</feature>
<dbReference type="CDD" id="cd00400">
    <property type="entry name" value="Voltage_gated_ClC"/>
    <property type="match status" value="1"/>
</dbReference>
<dbReference type="Pfam" id="PF00654">
    <property type="entry name" value="Voltage_CLC"/>
    <property type="match status" value="1"/>
</dbReference>
<sequence>MTAASPDAVPAPGGAPHPAPDAAPATGQQLLLAIPALLVGAVSALILFGLDELSEWLEGLIWHTFPAATGLDPSNGFFIFTVLTTTGIAVGLVVWQLPGHGGRDSATTELIAAPLPLRSLPTLALVATLGLAGGVSLGPENPIIAINAGLMAAVVGRMFQRVPVQLTVMMAAAGTVGALFGTPVAAALVLTGIVAAFPRGGALWDRLFLPLVAAGAGSVTMRLLAKPTFELPLPSYDTIAPIDLVSGAGIAVAAAVFGVICVVLFRALHRLFHGFGNPLVYITLGGVVLGLLGALGGEITLFKGLAQMGELISNSNEYSGLQLLSIFGVKLIALAVAGASGFRGGHIFPAVFLGVAFGMYATVLMPAVPLTLAVGAGVLGMVLAIARDGWIALFVATLITGSVVALPLLCIAILPAWLLVSRAPEMVVAEVPDTNRVHNPFRRRPVL</sequence>
<keyword evidence="4 6" id="KW-0472">Membrane</keyword>
<proteinExistence type="predicted"/>
<gene>
    <name evidence="7" type="ORF">ABFY20_04320</name>
</gene>
<comment type="subcellular location">
    <subcellularLocation>
        <location evidence="1">Membrane</location>
        <topology evidence="1">Multi-pass membrane protein</topology>
    </subcellularLocation>
</comment>
<evidence type="ECO:0000313" key="7">
    <source>
        <dbReference type="EMBL" id="XDI06330.1"/>
    </source>
</evidence>
<name>A0AB39BIV4_9MICO</name>
<keyword evidence="2 6" id="KW-0812">Transmembrane</keyword>
<feature type="transmembrane region" description="Helical" evidence="6">
    <location>
        <begin position="30"/>
        <end position="50"/>
    </location>
</feature>
<organism evidence="7">
    <name type="scientific">Herbiconiux sp. A18JL235</name>
    <dbReference type="NCBI Taxonomy" id="3152363"/>
    <lineage>
        <taxon>Bacteria</taxon>
        <taxon>Bacillati</taxon>
        <taxon>Actinomycetota</taxon>
        <taxon>Actinomycetes</taxon>
        <taxon>Micrococcales</taxon>
        <taxon>Microbacteriaceae</taxon>
        <taxon>Herbiconiux</taxon>
    </lineage>
</organism>
<dbReference type="NCBIfam" id="NF002971">
    <property type="entry name" value="PRK03655.1"/>
    <property type="match status" value="1"/>
</dbReference>
<feature type="compositionally biased region" description="Low complexity" evidence="5">
    <location>
        <begin position="1"/>
        <end position="12"/>
    </location>
</feature>
<feature type="transmembrane region" description="Helical" evidence="6">
    <location>
        <begin position="77"/>
        <end position="97"/>
    </location>
</feature>
<dbReference type="EMBL" id="CP162511">
    <property type="protein sequence ID" value="XDI06330.1"/>
    <property type="molecule type" value="Genomic_DNA"/>
</dbReference>
<dbReference type="PRINTS" id="PR00762">
    <property type="entry name" value="CLCHANNEL"/>
</dbReference>
<evidence type="ECO:0000256" key="3">
    <source>
        <dbReference type="ARBA" id="ARBA00022989"/>
    </source>
</evidence>
<evidence type="ECO:0000256" key="5">
    <source>
        <dbReference type="SAM" id="MobiDB-lite"/>
    </source>
</evidence>
<dbReference type="PANTHER" id="PTHR43427:SF9">
    <property type="entry name" value="ION-TRANSPORT PROTEIN YFEO-RELATED"/>
    <property type="match status" value="1"/>
</dbReference>
<feature type="transmembrane region" description="Helical" evidence="6">
    <location>
        <begin position="390"/>
        <end position="420"/>
    </location>
</feature>
<accession>A0AB39BIV4</accession>